<dbReference type="EMBL" id="BAVS01000020">
    <property type="protein sequence ID" value="GAE94169.1"/>
    <property type="molecule type" value="Genomic_DNA"/>
</dbReference>
<reference evidence="2 3" key="1">
    <citation type="journal article" date="2014" name="Genome Announc.">
        <title>Draft Genome Sequence of the Boron-Tolerant and Moderately Halotolerant Bacterium Gracilibacillus boraciitolerans JCM 21714T.</title>
        <authorList>
            <person name="Ahmed I."/>
            <person name="Oshima K."/>
            <person name="Suda W."/>
            <person name="Kitamura K."/>
            <person name="Iida T."/>
            <person name="Ohmori Y."/>
            <person name="Fujiwara T."/>
            <person name="Hattori M."/>
            <person name="Ohkuma M."/>
        </authorList>
    </citation>
    <scope>NUCLEOTIDE SEQUENCE [LARGE SCALE GENOMIC DNA]</scope>
    <source>
        <strain evidence="2 3">JCM 21714</strain>
    </source>
</reference>
<feature type="transmembrane region" description="Helical" evidence="1">
    <location>
        <begin position="15"/>
        <end position="33"/>
    </location>
</feature>
<keyword evidence="1" id="KW-1133">Transmembrane helix</keyword>
<evidence type="ECO:0000256" key="1">
    <source>
        <dbReference type="SAM" id="Phobius"/>
    </source>
</evidence>
<dbReference type="RefSeq" id="WP_235182818.1">
    <property type="nucleotide sequence ID" value="NZ_BAVS01000020.1"/>
</dbReference>
<name>W4VN41_9BACI</name>
<organism evidence="2 3">
    <name type="scientific">Gracilibacillus boraciitolerans JCM 21714</name>
    <dbReference type="NCBI Taxonomy" id="1298598"/>
    <lineage>
        <taxon>Bacteria</taxon>
        <taxon>Bacillati</taxon>
        <taxon>Bacillota</taxon>
        <taxon>Bacilli</taxon>
        <taxon>Bacillales</taxon>
        <taxon>Bacillaceae</taxon>
        <taxon>Gracilibacillus</taxon>
    </lineage>
</organism>
<evidence type="ECO:0000313" key="3">
    <source>
        <dbReference type="Proteomes" id="UP000019102"/>
    </source>
</evidence>
<dbReference type="STRING" id="1298598.JCM21714_3305"/>
<sequence>MKRLKFNRVLTNKDFIYAITLLLIIGLISFSFYELSKAEVKVTQGDEVTTIRTHANTVGGCIE</sequence>
<dbReference type="AlphaFoldDB" id="W4VN41"/>
<keyword evidence="3" id="KW-1185">Reference proteome</keyword>
<gene>
    <name evidence="2" type="ORF">JCM21714_3305</name>
</gene>
<accession>W4VN41</accession>
<proteinExistence type="predicted"/>
<dbReference type="Proteomes" id="UP000019102">
    <property type="component" value="Unassembled WGS sequence"/>
</dbReference>
<keyword evidence="1" id="KW-0812">Transmembrane</keyword>
<protein>
    <submittedName>
        <fullName evidence="2">Uncharacterized protein</fullName>
    </submittedName>
</protein>
<keyword evidence="1" id="KW-0472">Membrane</keyword>
<evidence type="ECO:0000313" key="2">
    <source>
        <dbReference type="EMBL" id="GAE94169.1"/>
    </source>
</evidence>
<comment type="caution">
    <text evidence="2">The sequence shown here is derived from an EMBL/GenBank/DDBJ whole genome shotgun (WGS) entry which is preliminary data.</text>
</comment>